<dbReference type="GO" id="GO:0005524">
    <property type="term" value="F:ATP binding"/>
    <property type="evidence" value="ECO:0007669"/>
    <property type="project" value="UniProtKB-UniRule"/>
</dbReference>
<dbReference type="PROSITE" id="PS50011">
    <property type="entry name" value="PROTEIN_KINASE_DOM"/>
    <property type="match status" value="1"/>
</dbReference>
<dbReference type="InterPro" id="IPR008271">
    <property type="entry name" value="Ser/Thr_kinase_AS"/>
</dbReference>
<keyword evidence="5" id="KW-0723">Serine/threonine-protein kinase</keyword>
<accession>A0A7J7JMT2</accession>
<dbReference type="Gene3D" id="1.10.510.10">
    <property type="entry name" value="Transferase(Phosphotransferase) domain 1"/>
    <property type="match status" value="1"/>
</dbReference>
<keyword evidence="3 4" id="KW-0067">ATP-binding</keyword>
<dbReference type="OrthoDB" id="2687620at2759"/>
<evidence type="ECO:0000256" key="2">
    <source>
        <dbReference type="ARBA" id="ARBA00022741"/>
    </source>
</evidence>
<protein>
    <recommendedName>
        <fullName evidence="1">non-specific serine/threonine protein kinase</fullName>
        <ecNumber evidence="1">2.7.11.1</ecNumber>
    </recommendedName>
</protein>
<evidence type="ECO:0000256" key="4">
    <source>
        <dbReference type="PROSITE-ProRule" id="PRU10141"/>
    </source>
</evidence>
<dbReference type="AlphaFoldDB" id="A0A7J7JMT2"/>
<comment type="similarity">
    <text evidence="5">Belongs to the protein kinase superfamily.</text>
</comment>
<keyword evidence="5" id="KW-0808">Transferase</keyword>
<dbReference type="InterPro" id="IPR000719">
    <property type="entry name" value="Prot_kinase_dom"/>
</dbReference>
<keyword evidence="2 4" id="KW-0547">Nucleotide-binding</keyword>
<evidence type="ECO:0000313" key="8">
    <source>
        <dbReference type="Proteomes" id="UP000593567"/>
    </source>
</evidence>
<evidence type="ECO:0000313" key="7">
    <source>
        <dbReference type="EMBL" id="KAF6027347.1"/>
    </source>
</evidence>
<gene>
    <name evidence="7" type="ORF">EB796_014353</name>
</gene>
<evidence type="ECO:0000259" key="6">
    <source>
        <dbReference type="PROSITE" id="PS50011"/>
    </source>
</evidence>
<name>A0A7J7JMT2_BUGNE</name>
<dbReference type="EMBL" id="VXIV02002106">
    <property type="protein sequence ID" value="KAF6027347.1"/>
    <property type="molecule type" value="Genomic_DNA"/>
</dbReference>
<feature type="domain" description="Protein kinase" evidence="6">
    <location>
        <begin position="38"/>
        <end position="277"/>
    </location>
</feature>
<keyword evidence="5" id="KW-0418">Kinase</keyword>
<comment type="caution">
    <text evidence="7">The sequence shown here is derived from an EMBL/GenBank/DDBJ whole genome shotgun (WGS) entry which is preliminary data.</text>
</comment>
<dbReference type="Pfam" id="PF00069">
    <property type="entry name" value="Pkinase"/>
    <property type="match status" value="1"/>
</dbReference>
<dbReference type="PROSITE" id="PS00108">
    <property type="entry name" value="PROTEIN_KINASE_ST"/>
    <property type="match status" value="1"/>
</dbReference>
<dbReference type="InterPro" id="IPR017441">
    <property type="entry name" value="Protein_kinase_ATP_BS"/>
</dbReference>
<reference evidence="7" key="1">
    <citation type="submission" date="2020-06" db="EMBL/GenBank/DDBJ databases">
        <title>Draft genome of Bugula neritina, a colonial animal packing powerful symbionts and potential medicines.</title>
        <authorList>
            <person name="Rayko M."/>
        </authorList>
    </citation>
    <scope>NUCLEOTIDE SEQUENCE [LARGE SCALE GENOMIC DNA]</scope>
    <source>
        <strain evidence="7">Kwan_BN1</strain>
    </source>
</reference>
<dbReference type="SUPFAM" id="SSF56112">
    <property type="entry name" value="Protein kinase-like (PK-like)"/>
    <property type="match status" value="1"/>
</dbReference>
<evidence type="ECO:0000256" key="3">
    <source>
        <dbReference type="ARBA" id="ARBA00022840"/>
    </source>
</evidence>
<feature type="binding site" evidence="4">
    <location>
        <position position="69"/>
    </location>
    <ligand>
        <name>ATP</name>
        <dbReference type="ChEBI" id="CHEBI:30616"/>
    </ligand>
</feature>
<proteinExistence type="inferred from homology"/>
<evidence type="ECO:0000256" key="5">
    <source>
        <dbReference type="RuleBase" id="RU000304"/>
    </source>
</evidence>
<dbReference type="PANTHER" id="PTHR11909">
    <property type="entry name" value="CASEIN KINASE-RELATED"/>
    <property type="match status" value="1"/>
</dbReference>
<keyword evidence="8" id="KW-1185">Reference proteome</keyword>
<dbReference type="PROSITE" id="PS00107">
    <property type="entry name" value="PROTEIN_KINASE_ATP"/>
    <property type="match status" value="1"/>
</dbReference>
<organism evidence="7 8">
    <name type="scientific">Bugula neritina</name>
    <name type="common">Brown bryozoan</name>
    <name type="synonym">Sertularia neritina</name>
    <dbReference type="NCBI Taxonomy" id="10212"/>
    <lineage>
        <taxon>Eukaryota</taxon>
        <taxon>Metazoa</taxon>
        <taxon>Spiralia</taxon>
        <taxon>Lophotrochozoa</taxon>
        <taxon>Bryozoa</taxon>
        <taxon>Gymnolaemata</taxon>
        <taxon>Cheilostomatida</taxon>
        <taxon>Flustrina</taxon>
        <taxon>Buguloidea</taxon>
        <taxon>Bugulidae</taxon>
        <taxon>Bugula</taxon>
    </lineage>
</organism>
<evidence type="ECO:0000256" key="1">
    <source>
        <dbReference type="ARBA" id="ARBA00012513"/>
    </source>
</evidence>
<dbReference type="Proteomes" id="UP000593567">
    <property type="component" value="Unassembled WGS sequence"/>
</dbReference>
<dbReference type="InterPro" id="IPR050235">
    <property type="entry name" value="CK1_Ser-Thr_kinase"/>
</dbReference>
<dbReference type="SMART" id="SM00220">
    <property type="entry name" value="S_TKc"/>
    <property type="match status" value="1"/>
</dbReference>
<sequence>MPPKGKAKNGVKSKAKPYQLCDSITEGSRVKDIFKKEWVIGKPVGTGGFGRLYQAADFSGNTGSDYVIKIEPNDNGPLFSELKFYQRKAKESMVKEYMYKHKLKKLGVPWYISSGQHDIDKTKLRFMVIPRYSTDLQKLFMQCGKKFPLKTVLTIALQVLDSLEYIHSGTEAYVHTDIKAANLLLGLHDPNQVYLVDFGLAAKYENEGTHKEYKADPRKAHNGTIEFTSRDAHRGCEPSRRGDLEILGYCCIQWLCSELPWETCLNQPEKVKSLKEQ</sequence>
<dbReference type="InterPro" id="IPR011009">
    <property type="entry name" value="Kinase-like_dom_sf"/>
</dbReference>
<dbReference type="GO" id="GO:0004674">
    <property type="term" value="F:protein serine/threonine kinase activity"/>
    <property type="evidence" value="ECO:0007669"/>
    <property type="project" value="UniProtKB-KW"/>
</dbReference>
<dbReference type="EC" id="2.7.11.1" evidence="1"/>